<feature type="compositionally biased region" description="Basic and acidic residues" evidence="1">
    <location>
        <begin position="97"/>
        <end position="106"/>
    </location>
</feature>
<sequence>MGFGRRSIRKGGNHLYFQQALVVASLKMLQLPIREEGSRPRERSRNSHKEPEKDLNRRKLTPQPASSCSSSDQNVATSDPTGRGRLRKKGEVATSDGLKESESERVHNKRASSRLFRSKCRSFRSFQSASFCSCFRSKEHNFRSYWKGSR</sequence>
<feature type="compositionally biased region" description="Basic and acidic residues" evidence="1">
    <location>
        <begin position="34"/>
        <end position="57"/>
    </location>
</feature>
<gene>
    <name evidence="2" type="ORF">KFK09_009928</name>
</gene>
<dbReference type="EMBL" id="JAGYWB010000008">
    <property type="protein sequence ID" value="KAI0513896.1"/>
    <property type="molecule type" value="Genomic_DNA"/>
</dbReference>
<evidence type="ECO:0000313" key="3">
    <source>
        <dbReference type="Proteomes" id="UP000829196"/>
    </source>
</evidence>
<evidence type="ECO:0000313" key="2">
    <source>
        <dbReference type="EMBL" id="KAI0513896.1"/>
    </source>
</evidence>
<dbReference type="AlphaFoldDB" id="A0A8T3BNZ7"/>
<name>A0A8T3BNZ7_DENNO</name>
<evidence type="ECO:0000256" key="1">
    <source>
        <dbReference type="SAM" id="MobiDB-lite"/>
    </source>
</evidence>
<comment type="caution">
    <text evidence="2">The sequence shown here is derived from an EMBL/GenBank/DDBJ whole genome shotgun (WGS) entry which is preliminary data.</text>
</comment>
<keyword evidence="3" id="KW-1185">Reference proteome</keyword>
<proteinExistence type="predicted"/>
<feature type="compositionally biased region" description="Polar residues" evidence="1">
    <location>
        <begin position="63"/>
        <end position="80"/>
    </location>
</feature>
<protein>
    <submittedName>
        <fullName evidence="2">Uncharacterized protein</fullName>
    </submittedName>
</protein>
<organism evidence="2 3">
    <name type="scientific">Dendrobium nobile</name>
    <name type="common">Orchid</name>
    <dbReference type="NCBI Taxonomy" id="94219"/>
    <lineage>
        <taxon>Eukaryota</taxon>
        <taxon>Viridiplantae</taxon>
        <taxon>Streptophyta</taxon>
        <taxon>Embryophyta</taxon>
        <taxon>Tracheophyta</taxon>
        <taxon>Spermatophyta</taxon>
        <taxon>Magnoliopsida</taxon>
        <taxon>Liliopsida</taxon>
        <taxon>Asparagales</taxon>
        <taxon>Orchidaceae</taxon>
        <taxon>Epidendroideae</taxon>
        <taxon>Malaxideae</taxon>
        <taxon>Dendrobiinae</taxon>
        <taxon>Dendrobium</taxon>
    </lineage>
</organism>
<accession>A0A8T3BNZ7</accession>
<dbReference type="Proteomes" id="UP000829196">
    <property type="component" value="Unassembled WGS sequence"/>
</dbReference>
<feature type="region of interest" description="Disordered" evidence="1">
    <location>
        <begin position="34"/>
        <end position="113"/>
    </location>
</feature>
<reference evidence="2" key="1">
    <citation type="journal article" date="2022" name="Front. Genet.">
        <title>Chromosome-Scale Assembly of the Dendrobium nobile Genome Provides Insights Into the Molecular Mechanism of the Biosynthesis of the Medicinal Active Ingredient of Dendrobium.</title>
        <authorList>
            <person name="Xu Q."/>
            <person name="Niu S.-C."/>
            <person name="Li K.-L."/>
            <person name="Zheng P.-J."/>
            <person name="Zhang X.-J."/>
            <person name="Jia Y."/>
            <person name="Liu Y."/>
            <person name="Niu Y.-X."/>
            <person name="Yu L.-H."/>
            <person name="Chen D.-F."/>
            <person name="Zhang G.-Q."/>
        </authorList>
    </citation>
    <scope>NUCLEOTIDE SEQUENCE</scope>
    <source>
        <tissue evidence="2">Leaf</tissue>
    </source>
</reference>